<dbReference type="RefSeq" id="WP_110506375.1">
    <property type="nucleotide sequence ID" value="NZ_DAWDXX010000051.1"/>
</dbReference>
<proteinExistence type="predicted"/>
<dbReference type="Pfam" id="PF04055">
    <property type="entry name" value="Radical_SAM"/>
    <property type="match status" value="1"/>
</dbReference>
<evidence type="ECO:0000313" key="11">
    <source>
        <dbReference type="Proteomes" id="UP000470332"/>
    </source>
</evidence>
<comment type="cofactor">
    <cofactor evidence="1">
        <name>[4Fe-4S] cluster</name>
        <dbReference type="ChEBI" id="CHEBI:49883"/>
    </cofactor>
</comment>
<dbReference type="PANTHER" id="PTHR30544:SF5">
    <property type="entry name" value="RADICAL SAM CORE DOMAIN-CONTAINING PROTEIN"/>
    <property type="match status" value="1"/>
</dbReference>
<dbReference type="SFLD" id="SFLDS00029">
    <property type="entry name" value="Radical_SAM"/>
    <property type="match status" value="1"/>
</dbReference>
<evidence type="ECO:0000256" key="2">
    <source>
        <dbReference type="ARBA" id="ARBA00022485"/>
    </source>
</evidence>
<dbReference type="Proteomes" id="UP000285469">
    <property type="component" value="Unassembled WGS sequence"/>
</dbReference>
<reference evidence="8 11" key="2">
    <citation type="journal article" date="2019" name="Nat. Med.">
        <title>A library of human gut bacterial isolates paired with longitudinal multiomics data enables mechanistic microbiome research.</title>
        <authorList>
            <person name="Poyet M."/>
            <person name="Groussin M."/>
            <person name="Gibbons S.M."/>
            <person name="Avila-Pacheco J."/>
            <person name="Jiang X."/>
            <person name="Kearney S.M."/>
            <person name="Perrotta A.R."/>
            <person name="Berdy B."/>
            <person name="Zhao S."/>
            <person name="Lieberman T.D."/>
            <person name="Swanson P.K."/>
            <person name="Smith M."/>
            <person name="Roesemann S."/>
            <person name="Alexander J.E."/>
            <person name="Rich S.A."/>
            <person name="Livny J."/>
            <person name="Vlamakis H."/>
            <person name="Clish C."/>
            <person name="Bullock K."/>
            <person name="Deik A."/>
            <person name="Scott J."/>
            <person name="Pierce K.A."/>
            <person name="Xavier R.J."/>
            <person name="Alm E.J."/>
        </authorList>
    </citation>
    <scope>NUCLEOTIDE SEQUENCE [LARGE SCALE GENOMIC DNA]</scope>
    <source>
        <strain evidence="8 11">BIOML-A9</strain>
    </source>
</reference>
<evidence type="ECO:0000313" key="10">
    <source>
        <dbReference type="Proteomes" id="UP000285469"/>
    </source>
</evidence>
<keyword evidence="5" id="KW-0408">Iron</keyword>
<dbReference type="EMBL" id="WCXA01000012">
    <property type="protein sequence ID" value="KAB3863352.1"/>
    <property type="molecule type" value="Genomic_DNA"/>
</dbReference>
<evidence type="ECO:0000256" key="4">
    <source>
        <dbReference type="ARBA" id="ARBA00022723"/>
    </source>
</evidence>
<evidence type="ECO:0000256" key="3">
    <source>
        <dbReference type="ARBA" id="ARBA00022691"/>
    </source>
</evidence>
<feature type="domain" description="Radical SAM core" evidence="7">
    <location>
        <begin position="55"/>
        <end position="260"/>
    </location>
</feature>
<keyword evidence="6" id="KW-0411">Iron-sulfur</keyword>
<dbReference type="InterPro" id="IPR040072">
    <property type="entry name" value="Methyltransferase_A"/>
</dbReference>
<dbReference type="CDD" id="cd01335">
    <property type="entry name" value="Radical_SAM"/>
    <property type="match status" value="1"/>
</dbReference>
<dbReference type="GO" id="GO:0046872">
    <property type="term" value="F:metal ion binding"/>
    <property type="evidence" value="ECO:0007669"/>
    <property type="project" value="UniProtKB-KW"/>
</dbReference>
<dbReference type="SUPFAM" id="SSF102114">
    <property type="entry name" value="Radical SAM enzymes"/>
    <property type="match status" value="1"/>
</dbReference>
<evidence type="ECO:0000259" key="7">
    <source>
        <dbReference type="PROSITE" id="PS51918"/>
    </source>
</evidence>
<keyword evidence="4" id="KW-0479">Metal-binding</keyword>
<gene>
    <name evidence="9" type="ORF">DWV70_08165</name>
    <name evidence="8" type="ORF">GAS37_07280</name>
</gene>
<dbReference type="GO" id="GO:0030488">
    <property type="term" value="P:tRNA methylation"/>
    <property type="evidence" value="ECO:0007669"/>
    <property type="project" value="TreeGrafter"/>
</dbReference>
<dbReference type="GO" id="GO:0003824">
    <property type="term" value="F:catalytic activity"/>
    <property type="evidence" value="ECO:0007669"/>
    <property type="project" value="InterPro"/>
</dbReference>
<organism evidence="8 11">
    <name type="scientific">Phocaeicola vulgatus</name>
    <name type="common">Bacteroides vulgatus</name>
    <dbReference type="NCBI Taxonomy" id="821"/>
    <lineage>
        <taxon>Bacteria</taxon>
        <taxon>Pseudomonadati</taxon>
        <taxon>Bacteroidota</taxon>
        <taxon>Bacteroidia</taxon>
        <taxon>Bacteroidales</taxon>
        <taxon>Bacteroidaceae</taxon>
        <taxon>Phocaeicola</taxon>
    </lineage>
</organism>
<reference evidence="9 10" key="1">
    <citation type="submission" date="2018-08" db="EMBL/GenBank/DDBJ databases">
        <title>A genome reference for cultivated species of the human gut microbiota.</title>
        <authorList>
            <person name="Zou Y."/>
            <person name="Xue W."/>
            <person name="Luo G."/>
        </authorList>
    </citation>
    <scope>NUCLEOTIDE SEQUENCE [LARGE SCALE GENOMIC DNA]</scope>
    <source>
        <strain evidence="9 10">AF12-25</strain>
    </source>
</reference>
<evidence type="ECO:0000256" key="5">
    <source>
        <dbReference type="ARBA" id="ARBA00023004"/>
    </source>
</evidence>
<dbReference type="InterPro" id="IPR013785">
    <property type="entry name" value="Aldolase_TIM"/>
</dbReference>
<accession>A0A413C1A2</accession>
<evidence type="ECO:0000256" key="1">
    <source>
        <dbReference type="ARBA" id="ARBA00001966"/>
    </source>
</evidence>
<sequence>MNIVKSKSFKNGTVYCLRLEDGMLVETTDTFLPYYTKDAIGRKQNFLDNNNLGSRAERWMIGVSTMSGCPVRCKFCATGNMKKYRNLTADEIVEQVLFAIRSAGYNPNDSKEFKINYTRMGEPFLNIEAVKKAIERITEIFPNTHHYISTIGIKDSDFSFVKGNVTLQISLHSFDEEKRGWLIPYPKKMSIDELGQIRTESNLKTTINLTLVDESDFDADKLEKHFDKEHFFVKLSPINTNNISEKNNLGNGIIEGVNLV</sequence>
<evidence type="ECO:0000313" key="8">
    <source>
        <dbReference type="EMBL" id="KAB3863352.1"/>
    </source>
</evidence>
<protein>
    <submittedName>
        <fullName evidence="8">Radical SAM protein</fullName>
    </submittedName>
</protein>
<dbReference type="AlphaFoldDB" id="A0A413C1A2"/>
<evidence type="ECO:0000313" key="9">
    <source>
        <dbReference type="EMBL" id="RGW48380.1"/>
    </source>
</evidence>
<dbReference type="InterPro" id="IPR007197">
    <property type="entry name" value="rSAM"/>
</dbReference>
<comment type="caution">
    <text evidence="8">The sequence shown here is derived from an EMBL/GenBank/DDBJ whole genome shotgun (WGS) entry which is preliminary data.</text>
</comment>
<dbReference type="InterPro" id="IPR058240">
    <property type="entry name" value="rSAM_sf"/>
</dbReference>
<dbReference type="PANTHER" id="PTHR30544">
    <property type="entry name" value="23S RRNA METHYLTRANSFERASE"/>
    <property type="match status" value="1"/>
</dbReference>
<evidence type="ECO:0000256" key="6">
    <source>
        <dbReference type="ARBA" id="ARBA00023014"/>
    </source>
</evidence>
<name>A0A413C1A2_PHOVU</name>
<keyword evidence="2" id="KW-0004">4Fe-4S</keyword>
<dbReference type="Gene3D" id="3.20.20.70">
    <property type="entry name" value="Aldolase class I"/>
    <property type="match status" value="1"/>
</dbReference>
<dbReference type="GO" id="GO:0070475">
    <property type="term" value="P:rRNA base methylation"/>
    <property type="evidence" value="ECO:0007669"/>
    <property type="project" value="TreeGrafter"/>
</dbReference>
<dbReference type="GO" id="GO:0051539">
    <property type="term" value="F:4 iron, 4 sulfur cluster binding"/>
    <property type="evidence" value="ECO:0007669"/>
    <property type="project" value="UniProtKB-KW"/>
</dbReference>
<dbReference type="EMBL" id="QSAI01000012">
    <property type="protein sequence ID" value="RGW48380.1"/>
    <property type="molecule type" value="Genomic_DNA"/>
</dbReference>
<dbReference type="Proteomes" id="UP000470332">
    <property type="component" value="Unassembled WGS sequence"/>
</dbReference>
<keyword evidence="3" id="KW-0949">S-adenosyl-L-methionine</keyword>
<dbReference type="PROSITE" id="PS51918">
    <property type="entry name" value="RADICAL_SAM"/>
    <property type="match status" value="1"/>
</dbReference>